<feature type="domain" description="Pili assembly chaperone N-terminal" evidence="3">
    <location>
        <begin position="22"/>
        <end position="141"/>
    </location>
</feature>
<comment type="similarity">
    <text evidence="2">Belongs to the periplasmic pilus chaperone family.</text>
</comment>
<dbReference type="InterPro" id="IPR008962">
    <property type="entry name" value="PapD-like_sf"/>
</dbReference>
<dbReference type="PROSITE" id="PS00635">
    <property type="entry name" value="PILI_CHAPERONE"/>
    <property type="match status" value="1"/>
</dbReference>
<dbReference type="PANTHER" id="PTHR30251">
    <property type="entry name" value="PILUS ASSEMBLY CHAPERONE"/>
    <property type="match status" value="1"/>
</dbReference>
<evidence type="ECO:0000256" key="1">
    <source>
        <dbReference type="ARBA" id="ARBA00023319"/>
    </source>
</evidence>
<comment type="subcellular location">
    <subcellularLocation>
        <location evidence="2">Periplasm</location>
    </subcellularLocation>
</comment>
<dbReference type="PRINTS" id="PR00969">
    <property type="entry name" value="CHAPERONPILI"/>
</dbReference>
<protein>
    <submittedName>
        <fullName evidence="4">Molecular chaperone</fullName>
    </submittedName>
</protein>
<proteinExistence type="inferred from homology"/>
<keyword evidence="2" id="KW-0143">Chaperone</keyword>
<dbReference type="InterPro" id="IPR013783">
    <property type="entry name" value="Ig-like_fold"/>
</dbReference>
<sequence>MMMKKTVLFLAGLLLNDAYGQLNFERSRIIFDAGQKNSQSLVVSNISADTPYLAQTWIENDRGEKVITPLAALPILQRINPKQEKQIKISFIGSGAELAPDRESLFFINILGLPPKGKESQSTVSIVIQSKIKVFYRPKGLPAYMLEIGGLFTLQC</sequence>
<accession>A0ABY3X3J4</accession>
<dbReference type="InterPro" id="IPR050643">
    <property type="entry name" value="Periplasmic_pilus_chap"/>
</dbReference>
<evidence type="ECO:0000313" key="5">
    <source>
        <dbReference type="Proteomes" id="UP000829542"/>
    </source>
</evidence>
<dbReference type="Proteomes" id="UP000829542">
    <property type="component" value="Chromosome"/>
</dbReference>
<dbReference type="InterPro" id="IPR018046">
    <property type="entry name" value="Pili_assmbl_chaperone_CS"/>
</dbReference>
<name>A0ABY3X3J4_9GAMM</name>
<dbReference type="PANTHER" id="PTHR30251:SF2">
    <property type="entry name" value="FIMBRIAL CHAPERONE YADV-RELATED"/>
    <property type="match status" value="1"/>
</dbReference>
<dbReference type="Pfam" id="PF00345">
    <property type="entry name" value="PapD_N"/>
    <property type="match status" value="1"/>
</dbReference>
<gene>
    <name evidence="4" type="ORF">MMG00_06305</name>
</gene>
<dbReference type="SUPFAM" id="SSF49354">
    <property type="entry name" value="PapD-like"/>
    <property type="match status" value="1"/>
</dbReference>
<keyword evidence="5" id="KW-1185">Reference proteome</keyword>
<dbReference type="InterPro" id="IPR016147">
    <property type="entry name" value="Pili_assmbl_chaperone_N"/>
</dbReference>
<reference evidence="4 5" key="1">
    <citation type="submission" date="2022-03" db="EMBL/GenBank/DDBJ databases">
        <title>Ignatzschineria rhizosphaerae HR5S32.</title>
        <authorList>
            <person name="Sun J.Q."/>
            <person name="Feng J.Y."/>
        </authorList>
    </citation>
    <scope>NUCLEOTIDE SEQUENCE [LARGE SCALE GENOMIC DNA]</scope>
    <source>
        <strain evidence="4 5">HR5S32</strain>
    </source>
</reference>
<evidence type="ECO:0000313" key="4">
    <source>
        <dbReference type="EMBL" id="UNM97452.1"/>
    </source>
</evidence>
<dbReference type="RefSeq" id="WP_242152989.1">
    <property type="nucleotide sequence ID" value="NZ_CP093379.1"/>
</dbReference>
<dbReference type="Gene3D" id="2.60.40.10">
    <property type="entry name" value="Immunoglobulins"/>
    <property type="match status" value="1"/>
</dbReference>
<keyword evidence="1" id="KW-0393">Immunoglobulin domain</keyword>
<evidence type="ECO:0000259" key="3">
    <source>
        <dbReference type="Pfam" id="PF00345"/>
    </source>
</evidence>
<dbReference type="EMBL" id="CP093379">
    <property type="protein sequence ID" value="UNM97452.1"/>
    <property type="molecule type" value="Genomic_DNA"/>
</dbReference>
<evidence type="ECO:0000256" key="2">
    <source>
        <dbReference type="RuleBase" id="RU003918"/>
    </source>
</evidence>
<organism evidence="4 5">
    <name type="scientific">Ignatzschineria rhizosphaerae</name>
    <dbReference type="NCBI Taxonomy" id="2923279"/>
    <lineage>
        <taxon>Bacteria</taxon>
        <taxon>Pseudomonadati</taxon>
        <taxon>Pseudomonadota</taxon>
        <taxon>Gammaproteobacteria</taxon>
        <taxon>Cardiobacteriales</taxon>
        <taxon>Ignatzschineriaceae</taxon>
        <taxon>Ignatzschineria</taxon>
    </lineage>
</organism>
<dbReference type="InterPro" id="IPR001829">
    <property type="entry name" value="Pili_assmbl_chaperone_bac"/>
</dbReference>